<proteinExistence type="predicted"/>
<name>A0ACC2MF65_PERAE</name>
<evidence type="ECO:0000313" key="1">
    <source>
        <dbReference type="EMBL" id="KAJ8644347.1"/>
    </source>
</evidence>
<gene>
    <name evidence="1" type="ORF">MRB53_006095</name>
</gene>
<protein>
    <submittedName>
        <fullName evidence="1">Uncharacterized protein</fullName>
    </submittedName>
</protein>
<keyword evidence="2" id="KW-1185">Reference proteome</keyword>
<reference evidence="1 2" key="1">
    <citation type="journal article" date="2022" name="Hortic Res">
        <title>A haplotype resolved chromosomal level avocado genome allows analysis of novel avocado genes.</title>
        <authorList>
            <person name="Nath O."/>
            <person name="Fletcher S.J."/>
            <person name="Hayward A."/>
            <person name="Shaw L.M."/>
            <person name="Masouleh A.K."/>
            <person name="Furtado A."/>
            <person name="Henry R.J."/>
            <person name="Mitter N."/>
        </authorList>
    </citation>
    <scope>NUCLEOTIDE SEQUENCE [LARGE SCALE GENOMIC DNA]</scope>
    <source>
        <strain evidence="2">cv. Hass</strain>
    </source>
</reference>
<dbReference type="Proteomes" id="UP001234297">
    <property type="component" value="Chromosome 2"/>
</dbReference>
<comment type="caution">
    <text evidence="1">The sequence shown here is derived from an EMBL/GenBank/DDBJ whole genome shotgun (WGS) entry which is preliminary data.</text>
</comment>
<organism evidence="1 2">
    <name type="scientific">Persea americana</name>
    <name type="common">Avocado</name>
    <dbReference type="NCBI Taxonomy" id="3435"/>
    <lineage>
        <taxon>Eukaryota</taxon>
        <taxon>Viridiplantae</taxon>
        <taxon>Streptophyta</taxon>
        <taxon>Embryophyta</taxon>
        <taxon>Tracheophyta</taxon>
        <taxon>Spermatophyta</taxon>
        <taxon>Magnoliopsida</taxon>
        <taxon>Magnoliidae</taxon>
        <taxon>Laurales</taxon>
        <taxon>Lauraceae</taxon>
        <taxon>Persea</taxon>
    </lineage>
</organism>
<evidence type="ECO:0000313" key="2">
    <source>
        <dbReference type="Proteomes" id="UP001234297"/>
    </source>
</evidence>
<sequence>MQTLVPSFGNGTVARRRRAVVKQQHDGGGRLRWRAVAVVMPTGDCSSPDLLKSCLESPDQSLPCAQRPCFSVEQGGSKKLNP</sequence>
<accession>A0ACC2MF65</accession>
<dbReference type="EMBL" id="CM056810">
    <property type="protein sequence ID" value="KAJ8644347.1"/>
    <property type="molecule type" value="Genomic_DNA"/>
</dbReference>